<reference evidence="4" key="1">
    <citation type="journal article" date="2019" name="Int. J. Syst. Evol. Microbiol.">
        <title>The Global Catalogue of Microorganisms (GCM) 10K type strain sequencing project: providing services to taxonomists for standard genome sequencing and annotation.</title>
        <authorList>
            <consortium name="The Broad Institute Genomics Platform"/>
            <consortium name="The Broad Institute Genome Sequencing Center for Infectious Disease"/>
            <person name="Wu L."/>
            <person name="Ma J."/>
        </authorList>
    </citation>
    <scope>NUCLEOTIDE SEQUENCE [LARGE SCALE GENOMIC DNA]</scope>
    <source>
        <strain evidence="4">CCM 8749</strain>
    </source>
</reference>
<proteinExistence type="predicted"/>
<dbReference type="Proteomes" id="UP001596250">
    <property type="component" value="Unassembled WGS sequence"/>
</dbReference>
<name>A0ABW1ITM4_9BACL</name>
<dbReference type="SUPFAM" id="SSF53098">
    <property type="entry name" value="Ribonuclease H-like"/>
    <property type="match status" value="1"/>
</dbReference>
<keyword evidence="4" id="KW-1185">Reference proteome</keyword>
<dbReference type="RefSeq" id="WP_379895849.1">
    <property type="nucleotide sequence ID" value="NZ_CBCSCT010000016.1"/>
</dbReference>
<dbReference type="EMBL" id="JBHSQV010000180">
    <property type="protein sequence ID" value="MFC5988381.1"/>
    <property type="molecule type" value="Genomic_DNA"/>
</dbReference>
<protein>
    <submittedName>
        <fullName evidence="3">Ribonuclease H-like domain-containing protein</fullName>
    </submittedName>
</protein>
<feature type="region of interest" description="Disordered" evidence="1">
    <location>
        <begin position="1"/>
        <end position="43"/>
    </location>
</feature>
<evidence type="ECO:0000256" key="1">
    <source>
        <dbReference type="SAM" id="MobiDB-lite"/>
    </source>
</evidence>
<feature type="region of interest" description="Disordered" evidence="1">
    <location>
        <begin position="433"/>
        <end position="461"/>
    </location>
</feature>
<sequence>MSRMREKLLGMKRKAISAPEEISEASSDTPADENGSNELPRPSVSENFRLLEAGDEWSAMDVYRINTEWGSFLLRRRVYPLHHRHGYYEFGQLEALLPFLGQLTPEHPPESLQSLAFLDTETTGLGVGAGNLPFMVGLGYYEQNGFVVEQMLLQHPAEEPAMLNYLLGRLNSCSHLISYNGKSFDWPLMKNRFILNRVAEEGESILEHVDFLYPSRNLWRTVLESCRLSHVEQNRLGIARTEDVPGSEAPRLYFEYLAEQKPAILQGVFEHNELDIMGLSILGIHMSLAIAGRLELDEMESEELYRLALWYDKIGRNELREEALRLLLARDVHEFRNQLPSVAMLYKKAGRMSDAVRLWTSYTDQYGDQAWAQMEPCTELAMYYEHKMKQYEVALHYVLLAKEILRMKKSLRMLTGSKLDALKEELNKREQRLKQKRLKASEEQQRTKNRKRSKGNSDVVHDQLCLW</sequence>
<feature type="compositionally biased region" description="Low complexity" evidence="1">
    <location>
        <begin position="16"/>
        <end position="27"/>
    </location>
</feature>
<feature type="compositionally biased region" description="Basic and acidic residues" evidence="1">
    <location>
        <begin position="433"/>
        <end position="446"/>
    </location>
</feature>
<feature type="domain" description="YprB ribonuclease H-like" evidence="2">
    <location>
        <begin position="116"/>
        <end position="283"/>
    </location>
</feature>
<dbReference type="InterPro" id="IPR012337">
    <property type="entry name" value="RNaseH-like_sf"/>
</dbReference>
<evidence type="ECO:0000313" key="4">
    <source>
        <dbReference type="Proteomes" id="UP001596250"/>
    </source>
</evidence>
<gene>
    <name evidence="3" type="ORF">ACFPXP_18410</name>
</gene>
<comment type="caution">
    <text evidence="3">The sequence shown here is derived from an EMBL/GenBank/DDBJ whole genome shotgun (WGS) entry which is preliminary data.</text>
</comment>
<evidence type="ECO:0000313" key="3">
    <source>
        <dbReference type="EMBL" id="MFC5988381.1"/>
    </source>
</evidence>
<dbReference type="PANTHER" id="PTHR38462:SF1">
    <property type="entry name" value="YPRB RIBONUCLEASE H-LIKE DOMAIN-CONTAINING PROTEIN"/>
    <property type="match status" value="1"/>
</dbReference>
<organism evidence="3 4">
    <name type="scientific">Marinicrinis lubricantis</name>
    <dbReference type="NCBI Taxonomy" id="2086470"/>
    <lineage>
        <taxon>Bacteria</taxon>
        <taxon>Bacillati</taxon>
        <taxon>Bacillota</taxon>
        <taxon>Bacilli</taxon>
        <taxon>Bacillales</taxon>
        <taxon>Paenibacillaceae</taxon>
    </lineage>
</organism>
<accession>A0ABW1ITM4</accession>
<dbReference type="Pfam" id="PF13482">
    <property type="entry name" value="RNase_H_2"/>
    <property type="match status" value="1"/>
</dbReference>
<dbReference type="InterPro" id="IPR038720">
    <property type="entry name" value="YprB_RNase_H-like_dom"/>
</dbReference>
<dbReference type="PANTHER" id="PTHR38462">
    <property type="entry name" value="EXONUCLEASE-LIKE PROTEIN"/>
    <property type="match status" value="1"/>
</dbReference>
<evidence type="ECO:0000259" key="2">
    <source>
        <dbReference type="Pfam" id="PF13482"/>
    </source>
</evidence>